<name>A0ABU7T5W2_9HYPH</name>
<dbReference type="Pfam" id="PF06114">
    <property type="entry name" value="Peptidase_M78"/>
    <property type="match status" value="1"/>
</dbReference>
<dbReference type="InterPro" id="IPR052345">
    <property type="entry name" value="Rad_response_metalloprotease"/>
</dbReference>
<sequence>MAKSVHAFINPAMLTWAREQARLTPEAAAKAIGIAVEKLEAAEKNEAQLTFPQFLAAANAYKRAPSLFYLNEPPDGFQPIQDFRKLADVEPGAFTPNLVAVIRQAQERRELALELHADLGEPVSDFAFSAKLTEDEEALGERVRAFLDVAETEQQGWRAKAFDNWRTKIEARDVLVFLVPGLALSEMRGVALAENRLPLILINSKDRTNGRTFTLLHEFCHLAIRASGVSGFGADERRADAARVETFCNAVAAATLVPKAWLLREPLVVHKGDSKVWEDDELRSLALRFGVSREVVLRRLLTLKRTTPAFYESQRAAYQKEYDALNSKKATGAPPPPVVKVSQLGRAYAQLIFQGYYDRRLTLRDVSNYFNMQVKSVPALEQAAFGLKR</sequence>
<dbReference type="Proteomes" id="UP001349262">
    <property type="component" value="Unassembled WGS sequence"/>
</dbReference>
<organism evidence="2 3">
    <name type="scientific">Methylobacterium radiotolerans</name>
    <dbReference type="NCBI Taxonomy" id="31998"/>
    <lineage>
        <taxon>Bacteria</taxon>
        <taxon>Pseudomonadati</taxon>
        <taxon>Pseudomonadota</taxon>
        <taxon>Alphaproteobacteria</taxon>
        <taxon>Hyphomicrobiales</taxon>
        <taxon>Methylobacteriaceae</taxon>
        <taxon>Methylobacterium</taxon>
    </lineage>
</organism>
<dbReference type="EMBL" id="MLBY01000002">
    <property type="protein sequence ID" value="MEE7455941.1"/>
    <property type="molecule type" value="Genomic_DNA"/>
</dbReference>
<evidence type="ECO:0000259" key="1">
    <source>
        <dbReference type="Pfam" id="PF06114"/>
    </source>
</evidence>
<comment type="caution">
    <text evidence="2">The sequence shown here is derived from an EMBL/GenBank/DDBJ whole genome shotgun (WGS) entry which is preliminary data.</text>
</comment>
<dbReference type="PANTHER" id="PTHR43236">
    <property type="entry name" value="ANTITOXIN HIGA1"/>
    <property type="match status" value="1"/>
</dbReference>
<proteinExistence type="predicted"/>
<reference evidence="2 3" key="1">
    <citation type="journal article" date="2012" name="Genet. Mol. Biol.">
        <title>Analysis of 16S rRNA and mxaF genes revealing insights into Methylobacterium niche-specific plant association.</title>
        <authorList>
            <person name="Dourado M.N."/>
            <person name="Andreote F.D."/>
            <person name="Dini-Andreote F."/>
            <person name="Conti R."/>
            <person name="Araujo J.M."/>
            <person name="Araujo W.L."/>
        </authorList>
    </citation>
    <scope>NUCLEOTIDE SEQUENCE [LARGE SCALE GENOMIC DNA]</scope>
    <source>
        <strain evidence="2 3">SR1.6/4</strain>
    </source>
</reference>
<gene>
    <name evidence="2" type="ORF">MRSR164_03695</name>
</gene>
<feature type="domain" description="IrrE N-terminal-like" evidence="1">
    <location>
        <begin position="195"/>
        <end position="300"/>
    </location>
</feature>
<dbReference type="InterPro" id="IPR010359">
    <property type="entry name" value="IrrE_HExxH"/>
</dbReference>
<protein>
    <recommendedName>
        <fullName evidence="1">IrrE N-terminal-like domain-containing protein</fullName>
    </recommendedName>
</protein>
<evidence type="ECO:0000313" key="3">
    <source>
        <dbReference type="Proteomes" id="UP001349262"/>
    </source>
</evidence>
<evidence type="ECO:0000313" key="2">
    <source>
        <dbReference type="EMBL" id="MEE7455941.1"/>
    </source>
</evidence>
<accession>A0ABU7T5W2</accession>
<dbReference type="Gene3D" id="1.10.10.2910">
    <property type="match status" value="1"/>
</dbReference>
<dbReference type="PANTHER" id="PTHR43236:SF2">
    <property type="entry name" value="BLL0069 PROTEIN"/>
    <property type="match status" value="1"/>
</dbReference>
<keyword evidence="3" id="KW-1185">Reference proteome</keyword>